<dbReference type="GO" id="GO:0033726">
    <property type="term" value="F:aldehyde ferredoxin oxidoreductase activity"/>
    <property type="evidence" value="ECO:0007669"/>
    <property type="project" value="UniProtKB-EC"/>
</dbReference>
<dbReference type="EC" id="1.2.7.5" evidence="10"/>
<evidence type="ECO:0000256" key="3">
    <source>
        <dbReference type="ARBA" id="ARBA00022485"/>
    </source>
</evidence>
<dbReference type="GO" id="GO:0051539">
    <property type="term" value="F:4 iron, 4 sulfur cluster binding"/>
    <property type="evidence" value="ECO:0007669"/>
    <property type="project" value="UniProtKB-KW"/>
</dbReference>
<comment type="cofactor">
    <cofactor evidence="1">
        <name>[4Fe-4S] cluster</name>
        <dbReference type="ChEBI" id="CHEBI:49883"/>
    </cofactor>
</comment>
<dbReference type="InterPro" id="IPR051919">
    <property type="entry name" value="W-dependent_AOR"/>
</dbReference>
<dbReference type="PATRIC" id="fig|1128398.3.peg.2579"/>
<feature type="domain" description="Aldehyde ferredoxin oxidoreductase N-terminal" evidence="9">
    <location>
        <begin position="4"/>
        <end position="206"/>
    </location>
</feature>
<keyword evidence="6" id="KW-0408">Iron</keyword>
<dbReference type="InterPro" id="IPR001203">
    <property type="entry name" value="OxRdtase_Ald_Fedxn_C"/>
</dbReference>
<dbReference type="OrthoDB" id="9763894at2"/>
<dbReference type="AlphaFoldDB" id="K0B203"/>
<dbReference type="Gene3D" id="1.10.569.10">
    <property type="entry name" value="Aldehyde Ferredoxin Oxidoreductase Protein, subunit A, domain 2"/>
    <property type="match status" value="1"/>
</dbReference>
<protein>
    <submittedName>
        <fullName evidence="10">Tungsten-containing aldehyde:ferredoxin oxidoreductase Aor</fullName>
        <ecNumber evidence="10">1.2.7.5</ecNumber>
    </submittedName>
</protein>
<organism evidence="10 11">
    <name type="scientific">Gottschalkia acidurici (strain ATCC 7906 / DSM 604 / BCRC 14475 / CIP 104303 / KCTC 5404 / NCIMB 10678 / 9a)</name>
    <name type="common">Clostridium acidurici</name>
    <dbReference type="NCBI Taxonomy" id="1128398"/>
    <lineage>
        <taxon>Bacteria</taxon>
        <taxon>Bacillati</taxon>
        <taxon>Bacillota</taxon>
        <taxon>Tissierellia</taxon>
        <taxon>Tissierellales</taxon>
        <taxon>Gottschalkiaceae</taxon>
        <taxon>Gottschalkia</taxon>
    </lineage>
</organism>
<dbReference type="EMBL" id="CP003326">
    <property type="protein sequence ID" value="AFS79499.1"/>
    <property type="molecule type" value="Genomic_DNA"/>
</dbReference>
<comment type="cofactor">
    <cofactor evidence="8">
        <name>tungstopterin</name>
        <dbReference type="ChEBI" id="CHEBI:30402"/>
    </cofactor>
</comment>
<name>K0B203_GOTA9</name>
<dbReference type="SMART" id="SM00790">
    <property type="entry name" value="AFOR_N"/>
    <property type="match status" value="1"/>
</dbReference>
<dbReference type="GO" id="GO:0009055">
    <property type="term" value="F:electron transfer activity"/>
    <property type="evidence" value="ECO:0007669"/>
    <property type="project" value="InterPro"/>
</dbReference>
<dbReference type="RefSeq" id="WP_014968633.1">
    <property type="nucleotide sequence ID" value="NC_018664.1"/>
</dbReference>
<dbReference type="InterPro" id="IPR036503">
    <property type="entry name" value="Ald_Fedxn_OxRdtase_N_sf"/>
</dbReference>
<dbReference type="InterPro" id="IPR013984">
    <property type="entry name" value="Ald_Fedxn_OxRdtase_dom2"/>
</dbReference>
<dbReference type="Pfam" id="PF01314">
    <property type="entry name" value="AFOR_C"/>
    <property type="match status" value="1"/>
</dbReference>
<evidence type="ECO:0000259" key="9">
    <source>
        <dbReference type="SMART" id="SM00790"/>
    </source>
</evidence>
<keyword evidence="4" id="KW-0479">Metal-binding</keyword>
<dbReference type="STRING" id="1128398.Curi_c25040"/>
<dbReference type="Gene3D" id="1.10.599.10">
    <property type="entry name" value="Aldehyde Ferredoxin Oxidoreductase Protein, subunit A, domain 3"/>
    <property type="match status" value="1"/>
</dbReference>
<evidence type="ECO:0000256" key="2">
    <source>
        <dbReference type="ARBA" id="ARBA00011032"/>
    </source>
</evidence>
<dbReference type="Pfam" id="PF02730">
    <property type="entry name" value="AFOR_N"/>
    <property type="match status" value="1"/>
</dbReference>
<dbReference type="PANTHER" id="PTHR30038:SF0">
    <property type="entry name" value="TUNGSTEN-CONTAINING ALDEHYDE FERREDOXIN OXIDOREDUCTASE"/>
    <property type="match status" value="1"/>
</dbReference>
<keyword evidence="5 10" id="KW-0560">Oxidoreductase</keyword>
<dbReference type="eggNOG" id="COG2414">
    <property type="taxonomic scope" value="Bacteria"/>
</dbReference>
<evidence type="ECO:0000313" key="11">
    <source>
        <dbReference type="Proteomes" id="UP000006094"/>
    </source>
</evidence>
<dbReference type="HOGENOM" id="CLU_020364_1_0_9"/>
<comment type="similarity">
    <text evidence="2">Belongs to the AOR/FOR family.</text>
</comment>
<evidence type="ECO:0000256" key="6">
    <source>
        <dbReference type="ARBA" id="ARBA00023004"/>
    </source>
</evidence>
<accession>K0B203</accession>
<dbReference type="InterPro" id="IPR036021">
    <property type="entry name" value="Tungsten_al_ferr_oxy-like_C"/>
</dbReference>
<dbReference type="SUPFAM" id="SSF56228">
    <property type="entry name" value="Aldehyde ferredoxin oxidoreductase, N-terminal domain"/>
    <property type="match status" value="1"/>
</dbReference>
<gene>
    <name evidence="10" type="primary">aor</name>
    <name evidence="10" type="ordered locus">Curi_c25040</name>
</gene>
<evidence type="ECO:0000313" key="10">
    <source>
        <dbReference type="EMBL" id="AFS79499.1"/>
    </source>
</evidence>
<evidence type="ECO:0000256" key="5">
    <source>
        <dbReference type="ARBA" id="ARBA00023002"/>
    </source>
</evidence>
<dbReference type="InterPro" id="IPR013985">
    <property type="entry name" value="Ald_Fedxn_OxRdtase_dom3"/>
</dbReference>
<keyword evidence="3" id="KW-0004">4Fe-4S</keyword>
<dbReference type="Gene3D" id="3.60.9.10">
    <property type="entry name" value="Aldehyde ferredoxin oxidoreductase, N-terminal domain"/>
    <property type="match status" value="1"/>
</dbReference>
<dbReference type="SUPFAM" id="SSF48310">
    <property type="entry name" value="Aldehyde ferredoxin oxidoreductase, C-terminal domains"/>
    <property type="match status" value="1"/>
</dbReference>
<dbReference type="GO" id="GO:0046872">
    <property type="term" value="F:metal ion binding"/>
    <property type="evidence" value="ECO:0007669"/>
    <property type="project" value="UniProtKB-KW"/>
</dbReference>
<evidence type="ECO:0000256" key="7">
    <source>
        <dbReference type="ARBA" id="ARBA00023014"/>
    </source>
</evidence>
<keyword evidence="7" id="KW-0411">Iron-sulfur</keyword>
<evidence type="ECO:0000256" key="8">
    <source>
        <dbReference type="ARBA" id="ARBA00049934"/>
    </source>
</evidence>
<dbReference type="Proteomes" id="UP000006094">
    <property type="component" value="Chromosome"/>
</dbReference>
<dbReference type="PANTHER" id="PTHR30038">
    <property type="entry name" value="ALDEHYDE FERREDOXIN OXIDOREDUCTASE"/>
    <property type="match status" value="1"/>
</dbReference>
<reference evidence="10 11" key="1">
    <citation type="journal article" date="2012" name="PLoS ONE">
        <title>The purine-utilizing bacterium Clostridium acidurici 9a: a genome-guided metabolic reconsideration.</title>
        <authorList>
            <person name="Hartwich K."/>
            <person name="Poehlein A."/>
            <person name="Daniel R."/>
        </authorList>
    </citation>
    <scope>NUCLEOTIDE SEQUENCE [LARGE SCALE GENOMIC DNA]</scope>
    <source>
        <strain evidence="11">ATCC 7906 / DSM 604 / BCRC 14475 / CIP 104303 / KCTC 5404 / NCIMB 10678 / 9a</strain>
    </source>
</reference>
<keyword evidence="11" id="KW-1185">Reference proteome</keyword>
<evidence type="ECO:0000256" key="4">
    <source>
        <dbReference type="ARBA" id="ARBA00022723"/>
    </source>
</evidence>
<evidence type="ECO:0000256" key="1">
    <source>
        <dbReference type="ARBA" id="ARBA00001966"/>
    </source>
</evidence>
<dbReference type="InterPro" id="IPR013983">
    <property type="entry name" value="Ald_Fedxn_OxRdtase_N"/>
</dbReference>
<dbReference type="KEGG" id="cad:Curi_c25040"/>
<proteinExistence type="inferred from homology"/>
<sequence length="608" mass="66369">MYGYMGKVLRVDLTKGTCLYEDLNMENAKNFIGARGLGVKTYIDEVDPNVEAISEENKIILATGPVTGTIAPTGGRYMVISKAPLTGTIGTANSGGFFGTHLKKSGLDMIIIEGKSKEPVYLLIENDKAELRSAKHLWGKKLEDTTKTLKSETSDKHKILAIGPAGENLSLMSSIMNDIDRAAGRGGMGAIMGFKNLKAISILGTKTVEVPNKDKFREVAKEKISLIKNDPVGGTGLRAYGTAVLVNIINENGMHPVKNFKEGYTDLEKIDKVSGETLASDHLTRAVGCASCPISCGREVKLSNGDIVGGPEYETLWSFGPDCDNYDLDSINVLNMLCNEYGLDTISAGATLAAAMELYEDGLIKDEELQSDGLSLQWGDKDSMIKWLHKIALREGFGAKMADGSYRLCESYGQIDKSMSVKKQEIAAYDPRGAKGIGLNYATNNRGGCHIKGYMINPEILGYPVKVDRLSDDKEKSDLTVIVQNLTAIVDSMGMCIFTTFGLKDNQDYADILNAVCGTNYTGDTLLEVGERIYSLERMYNERCGFSRADDTLPKRLTDEAMPSGPVKGEIVNLEKMLDNYYISRGWSKDGIVTEETKKRLGLQDCFA</sequence>